<dbReference type="Gene3D" id="3.30.450.40">
    <property type="match status" value="1"/>
</dbReference>
<dbReference type="SUPFAM" id="SSF46785">
    <property type="entry name" value="Winged helix' DNA-binding domain"/>
    <property type="match status" value="1"/>
</dbReference>
<dbReference type="InterPro" id="IPR005471">
    <property type="entry name" value="Tscrpt_reg_IclR_N"/>
</dbReference>
<accession>A0A0P0IR53</accession>
<dbReference type="Gene3D" id="1.10.10.10">
    <property type="entry name" value="Winged helix-like DNA-binding domain superfamily/Winged helix DNA-binding domain"/>
    <property type="match status" value="1"/>
</dbReference>
<dbReference type="PROSITE" id="PS51077">
    <property type="entry name" value="HTH_ICLR"/>
    <property type="match status" value="1"/>
</dbReference>
<dbReference type="AlphaFoldDB" id="A0A0P0IR53"/>
<dbReference type="EMBL" id="KR230087">
    <property type="protein sequence ID" value="ALK02246.1"/>
    <property type="molecule type" value="Genomic_DNA"/>
</dbReference>
<dbReference type="GO" id="GO:0045892">
    <property type="term" value="P:negative regulation of DNA-templated transcription"/>
    <property type="evidence" value="ECO:0007669"/>
    <property type="project" value="TreeGrafter"/>
</dbReference>
<dbReference type="Pfam" id="PF09339">
    <property type="entry name" value="HTH_IclR"/>
    <property type="match status" value="1"/>
</dbReference>
<organism evidence="6">
    <name type="scientific">Streptomyces sp. FXJ8.012</name>
    <dbReference type="NCBI Taxonomy" id="937198"/>
    <lineage>
        <taxon>Bacteria</taxon>
        <taxon>Bacillati</taxon>
        <taxon>Actinomycetota</taxon>
        <taxon>Actinomycetes</taxon>
        <taxon>Kitasatosporales</taxon>
        <taxon>Streptomycetaceae</taxon>
        <taxon>Streptomyces</taxon>
    </lineage>
</organism>
<dbReference type="GO" id="GO:0003677">
    <property type="term" value="F:DNA binding"/>
    <property type="evidence" value="ECO:0007669"/>
    <property type="project" value="UniProtKB-KW"/>
</dbReference>
<evidence type="ECO:0000256" key="3">
    <source>
        <dbReference type="ARBA" id="ARBA00023163"/>
    </source>
</evidence>
<protein>
    <submittedName>
        <fullName evidence="6">Putative IclR family transcriptional regulator C-terminal domain protein</fullName>
    </submittedName>
</protein>
<feature type="domain" description="IclR-ED" evidence="5">
    <location>
        <begin position="79"/>
        <end position="256"/>
    </location>
</feature>
<feature type="domain" description="HTH iclR-type" evidence="4">
    <location>
        <begin position="14"/>
        <end position="75"/>
    </location>
</feature>
<dbReference type="InterPro" id="IPR036388">
    <property type="entry name" value="WH-like_DNA-bd_sf"/>
</dbReference>
<evidence type="ECO:0000259" key="5">
    <source>
        <dbReference type="PROSITE" id="PS51078"/>
    </source>
</evidence>
<evidence type="ECO:0000313" key="6">
    <source>
        <dbReference type="EMBL" id="ALK02246.1"/>
    </source>
</evidence>
<name>A0A0P0IR53_9ACTN</name>
<dbReference type="InterPro" id="IPR050707">
    <property type="entry name" value="HTH_MetabolicPath_Reg"/>
</dbReference>
<dbReference type="InterPro" id="IPR036390">
    <property type="entry name" value="WH_DNA-bd_sf"/>
</dbReference>
<dbReference type="InterPro" id="IPR014757">
    <property type="entry name" value="Tscrpt_reg_IclR_C"/>
</dbReference>
<proteinExistence type="predicted"/>
<keyword evidence="2" id="KW-0238">DNA-binding</keyword>
<evidence type="ECO:0000259" key="4">
    <source>
        <dbReference type="PROSITE" id="PS51077"/>
    </source>
</evidence>
<evidence type="ECO:0000256" key="1">
    <source>
        <dbReference type="ARBA" id="ARBA00023015"/>
    </source>
</evidence>
<evidence type="ECO:0000256" key="2">
    <source>
        <dbReference type="ARBA" id="ARBA00023125"/>
    </source>
</evidence>
<dbReference type="PANTHER" id="PTHR30136:SF35">
    <property type="entry name" value="HTH-TYPE TRANSCRIPTIONAL REGULATOR RV1719"/>
    <property type="match status" value="1"/>
</dbReference>
<keyword evidence="1" id="KW-0805">Transcription regulation</keyword>
<dbReference type="SMART" id="SM00346">
    <property type="entry name" value="HTH_ICLR"/>
    <property type="match status" value="1"/>
</dbReference>
<dbReference type="PANTHER" id="PTHR30136">
    <property type="entry name" value="HELIX-TURN-HELIX TRANSCRIPTIONAL REGULATOR, ICLR FAMILY"/>
    <property type="match status" value="1"/>
</dbReference>
<sequence length="258" mass="27563">MDDERDLPVPGTAGGPLRKALAVLEVLAEAPGPLTLSELSRLADLPKSTLHRLMRVLTDNGLAVRKESKSYELGTYLSRLAATGGGPPPAHGPDYPVTPFLLDLFRRTNRIVSLGTLAGTRVRHTGTLYGQEHARLAMALRQPVPAHTSAAGRLLLAMAGQNPADVLAATAPGSRALPARTDAMRREFARIRRTGLSYARSERIPELVELAAPVRLGRTGPPAAIVVADTATNRDLRSVARTLRNTVDAIERDLAAVC</sequence>
<keyword evidence="3" id="KW-0804">Transcription</keyword>
<dbReference type="Pfam" id="PF01614">
    <property type="entry name" value="IclR_C"/>
    <property type="match status" value="1"/>
</dbReference>
<dbReference type="GO" id="GO:0003700">
    <property type="term" value="F:DNA-binding transcription factor activity"/>
    <property type="evidence" value="ECO:0007669"/>
    <property type="project" value="TreeGrafter"/>
</dbReference>
<dbReference type="InterPro" id="IPR029016">
    <property type="entry name" value="GAF-like_dom_sf"/>
</dbReference>
<dbReference type="PROSITE" id="PS51078">
    <property type="entry name" value="ICLR_ED"/>
    <property type="match status" value="1"/>
</dbReference>
<reference evidence="6" key="1">
    <citation type="submission" date="2015-04" db="EMBL/GenBank/DDBJ databases">
        <title>Activation and comparative analysis of cryptic xiamycin gene cluster from strict marine-derived Streptomyces sp. fxj 7.388.</title>
        <authorList>
            <person name="Yue C."/>
            <person name="Liu N."/>
            <person name="Lv Y."/>
            <person name="Liu M."/>
            <person name="Huang Y."/>
        </authorList>
    </citation>
    <scope>NUCLEOTIDE SEQUENCE</scope>
    <source>
        <strain evidence="6">FXJ8.012</strain>
    </source>
</reference>
<dbReference type="SUPFAM" id="SSF55781">
    <property type="entry name" value="GAF domain-like"/>
    <property type="match status" value="1"/>
</dbReference>